<dbReference type="SMART" id="SM00248">
    <property type="entry name" value="ANK"/>
    <property type="match status" value="18"/>
</dbReference>
<dbReference type="Pfam" id="PF12796">
    <property type="entry name" value="Ank_2"/>
    <property type="match status" value="3"/>
</dbReference>
<evidence type="ECO:0000256" key="3">
    <source>
        <dbReference type="PROSITE-ProRule" id="PRU00023"/>
    </source>
</evidence>
<evidence type="ECO:0000313" key="4">
    <source>
        <dbReference type="EMBL" id="KAK1594103.1"/>
    </source>
</evidence>
<feature type="repeat" description="ANK" evidence="3">
    <location>
        <begin position="1687"/>
        <end position="1719"/>
    </location>
</feature>
<comment type="caution">
    <text evidence="4">The sequence shown here is derived from an EMBL/GenBank/DDBJ whole genome shotgun (WGS) entry which is preliminary data.</text>
</comment>
<feature type="repeat" description="ANK" evidence="3">
    <location>
        <begin position="1441"/>
        <end position="1479"/>
    </location>
</feature>
<dbReference type="InterPro" id="IPR002110">
    <property type="entry name" value="Ankyrin_rpt"/>
</dbReference>
<dbReference type="Gene3D" id="1.25.40.20">
    <property type="entry name" value="Ankyrin repeat-containing domain"/>
    <property type="match status" value="5"/>
</dbReference>
<dbReference type="Proteomes" id="UP001230504">
    <property type="component" value="Unassembled WGS sequence"/>
</dbReference>
<dbReference type="EMBL" id="JAHLJV010000021">
    <property type="protein sequence ID" value="KAK1594103.1"/>
    <property type="molecule type" value="Genomic_DNA"/>
</dbReference>
<dbReference type="SUPFAM" id="SSF48403">
    <property type="entry name" value="Ankyrin repeat"/>
    <property type="match status" value="3"/>
</dbReference>
<feature type="repeat" description="ANK" evidence="3">
    <location>
        <begin position="1119"/>
        <end position="1153"/>
    </location>
</feature>
<evidence type="ECO:0000313" key="5">
    <source>
        <dbReference type="Proteomes" id="UP001230504"/>
    </source>
</evidence>
<dbReference type="InterPro" id="IPR036770">
    <property type="entry name" value="Ankyrin_rpt-contain_sf"/>
</dbReference>
<keyword evidence="5" id="KW-1185">Reference proteome</keyword>
<keyword evidence="1" id="KW-0677">Repeat</keyword>
<evidence type="ECO:0000256" key="1">
    <source>
        <dbReference type="ARBA" id="ARBA00022737"/>
    </source>
</evidence>
<gene>
    <name evidence="4" type="ORF">LY79DRAFT_549867</name>
</gene>
<dbReference type="PANTHER" id="PTHR24198:SF165">
    <property type="entry name" value="ANKYRIN REPEAT-CONTAINING PROTEIN-RELATED"/>
    <property type="match status" value="1"/>
</dbReference>
<dbReference type="RefSeq" id="XP_060415324.1">
    <property type="nucleotide sequence ID" value="XM_060557508.1"/>
</dbReference>
<reference evidence="4" key="1">
    <citation type="submission" date="2021-06" db="EMBL/GenBank/DDBJ databases">
        <title>Comparative genomics, transcriptomics and evolutionary studies reveal genomic signatures of adaptation to plant cell wall in hemibiotrophic fungi.</title>
        <authorList>
            <consortium name="DOE Joint Genome Institute"/>
            <person name="Baroncelli R."/>
            <person name="Diaz J.F."/>
            <person name="Benocci T."/>
            <person name="Peng M."/>
            <person name="Battaglia E."/>
            <person name="Haridas S."/>
            <person name="Andreopoulos W."/>
            <person name="Labutti K."/>
            <person name="Pangilinan J."/>
            <person name="Floch G.L."/>
            <person name="Makela M.R."/>
            <person name="Henrissat B."/>
            <person name="Grigoriev I.V."/>
            <person name="Crouch J.A."/>
            <person name="De Vries R.P."/>
            <person name="Sukno S.A."/>
            <person name="Thon M.R."/>
        </authorList>
    </citation>
    <scope>NUCLEOTIDE SEQUENCE</scope>
    <source>
        <strain evidence="4">CBS 125086</strain>
    </source>
</reference>
<dbReference type="GeneID" id="85441748"/>
<organism evidence="4 5">
    <name type="scientific">Colletotrichum navitas</name>
    <dbReference type="NCBI Taxonomy" id="681940"/>
    <lineage>
        <taxon>Eukaryota</taxon>
        <taxon>Fungi</taxon>
        <taxon>Dikarya</taxon>
        <taxon>Ascomycota</taxon>
        <taxon>Pezizomycotina</taxon>
        <taxon>Sordariomycetes</taxon>
        <taxon>Hypocreomycetidae</taxon>
        <taxon>Glomerellales</taxon>
        <taxon>Glomerellaceae</taxon>
        <taxon>Colletotrichum</taxon>
        <taxon>Colletotrichum graminicola species complex</taxon>
    </lineage>
</organism>
<protein>
    <submittedName>
        <fullName evidence="4">Ankyrin repeat-containing domain protein</fullName>
    </submittedName>
</protein>
<dbReference type="PROSITE" id="PS50297">
    <property type="entry name" value="ANK_REP_REGION"/>
    <property type="match status" value="3"/>
</dbReference>
<sequence length="1821" mass="199703">MVSDQRLWQSLADVQAKTESTYRHIRQPGSHGEIREALRLISGTLHSLSLLFEDLEDADNEAQLACPGYTLIDELSTTLDDLNLAWSTASGPSKAASGPTSLPELTSQIRKLEFQLAPAVQAASWPALLVCLSATGPRKPPQKQEHGVTNKPGLDALDIDPVECLSVLLNTKFGHKLDSCHSHLMNVAKRDITHPEYASCARALPKVALSYYHLVEEGLRMLFHPNKSANFMHWLLEYARQEWPNKFNPKSGAVSMSPLLRLMSIGSDASVSPLHIAAALGLPQLCEHLIILEKQDVNQQSPMGTPLYCALLGPAALLARSADPAQLLTDCRPGGWQESTLNVLLDAGASCALTPAGPQQDEEFSLGTLAFLTCQSIHAPEIMVRILRSQLNLDKRFVQLFHGKDSILQYWPSPLPQLTPSFLAPVLPEILDLAVSHYDSEHDTWSLLATGVYDVMERFDLTGLCSDRGSRPLDISDTVYTNMVREAIQDSDIAVIRRLILDPRWDPNASMEHHSRKRSSSTLDDNAALPKPLKPYTILHYAVEADEANLVSLILDSGEAIDVHVRNQHDQTPLMLSESPEVLKLLLGRGARTTDTDESGRNVWHFAAANSDIDLINVLHEHDEHKDQNLKGLMKNGSTPIAQSIIYPFKLMKRNLNSKPKDPVGALRMLEVCVPNVAYLQSPTPLIFLAAEWCSYELVRKLVDFGADPFEVDNDGRNVLHCLNTGAGEPLVKMLLDLKVEPLLTREGLSPAETMFSFFNNSGLSGSGLNQLFESSRPLDVAAYNNLLTSNVLQSRNSDGAGLWERFAVVVIGTWASEWPSGANAWVSLHNAVQCLIKKRALAKYEEEKGECGLIPVLSSWAKMASSRVITPRCLEEIIFSILQASTKADSFRESKTAVQCLKLAIELDHTDLVAKLLDLRVSIHAPHQGFSAFESAFMPFSRCQPAMFDQLLEHVDVRSLDDDNNFGTGLLYRLLDPRILHSAHKLSAIVRKGCDPNVKTPGGVPIVVAYIKAHRTDSALVLLEAGADPAALSTTGFNAALTAALLGNLPVLCKIQEIDSSFDWEKTCTYDFYGMTDPGVTLKDDCNVLHLAASSGCSEVIQFCLEALDLDVDSQTADGWRPIHFAAASDDGDGSCVRVLLEHGADPTAELPSRGHWDPLSIAARNGCEVVKALLELDSETVNKMNVPGALMAAFQHEDRDVIEPFRPLIHELVKTTERIRGRASLIGVVLELFIETSEKELATSALKMVDPEDVNSIRMSCGECSPLVLAAARGQFAIGEVFLDHGMTTWSRANRCARHSIVAPSLHYPCTALHIALMLPDHIPRQDMKGFVTYLLGAIDWSGHELSPFHCAAIGNVPDRMHMVADWIRESPEHHAKLLRGMRAWPSSPAKGISGSYDPASNLVGTDTPAASESEADVILRHYVNQPVASPDLLPMFRIGQTPLLVAIDSLHCGAICSTEMIEALLRYGADVNLPGQQFSGTPLNEVTSANHLDGARLLLAHGANPNLWASRSSTPLITAVLEGHLEMAQLLVEHGADIHVRSAKGVSLLGVCGERSRDPDMFIWLMGLGLDPYRFDNQGYTPIHEVILRGGFPGLMFNYGFDFSRVRDTRAGFLSLVIEFSRTTANDILKRLFRRLPPENAVQLANSTPETFVSPLCNAVIREKLDCIPTLLRYGARIDVEGSVEGSALMVACAKGNLEAVKALLQHGASISYQTTVDGAPVFRSAVEYARPFPYILHWLLVGRHVRLRGIEGASESAGGAETRPWSGGRVAGYELSGVGTHTGRRSGETSLEYLRRLDRIRWRLRGQVVRVVDLGYC</sequence>
<dbReference type="PANTHER" id="PTHR24198">
    <property type="entry name" value="ANKYRIN REPEAT AND PROTEIN KINASE DOMAIN-CONTAINING PROTEIN"/>
    <property type="match status" value="1"/>
</dbReference>
<proteinExistence type="predicted"/>
<name>A0AAD8Q257_9PEZI</name>
<feature type="repeat" description="ANK" evidence="3">
    <location>
        <begin position="1514"/>
        <end position="1546"/>
    </location>
</feature>
<keyword evidence="2 3" id="KW-0040">ANK repeat</keyword>
<dbReference type="PROSITE" id="PS50088">
    <property type="entry name" value="ANK_REPEAT"/>
    <property type="match status" value="4"/>
</dbReference>
<accession>A0AAD8Q257</accession>
<evidence type="ECO:0000256" key="2">
    <source>
        <dbReference type="ARBA" id="ARBA00023043"/>
    </source>
</evidence>